<dbReference type="InterPro" id="IPR046404">
    <property type="entry name" value="Adapter_SpxH"/>
</dbReference>
<evidence type="ECO:0000256" key="2">
    <source>
        <dbReference type="HAMAP-Rule" id="MF_02245"/>
    </source>
</evidence>
<name>A0A161PGP5_9BACI</name>
<dbReference type="RefSeq" id="WP_061948676.1">
    <property type="nucleotide sequence ID" value="NZ_LTAO01000012.1"/>
</dbReference>
<dbReference type="InterPro" id="IPR036249">
    <property type="entry name" value="Thioredoxin-like_sf"/>
</dbReference>
<dbReference type="PANTHER" id="PTHR13887:SF47">
    <property type="entry name" value="CLPXP ADAPTER PROTEIN SPXH"/>
    <property type="match status" value="1"/>
</dbReference>
<keyword evidence="3" id="KW-0413">Isomerase</keyword>
<comment type="similarity">
    <text evidence="2">Belongs to the SpxH family.</text>
</comment>
<proteinExistence type="inferred from homology"/>
<dbReference type="Gene3D" id="3.40.30.10">
    <property type="entry name" value="Glutaredoxin"/>
    <property type="match status" value="1"/>
</dbReference>
<keyword evidence="1 2" id="KW-0963">Cytoplasm</keyword>
<dbReference type="PANTHER" id="PTHR13887">
    <property type="entry name" value="GLUTATHIONE S-TRANSFERASE KAPPA"/>
    <property type="match status" value="1"/>
</dbReference>
<evidence type="ECO:0000313" key="4">
    <source>
        <dbReference type="Proteomes" id="UP000075806"/>
    </source>
</evidence>
<evidence type="ECO:0000313" key="3">
    <source>
        <dbReference type="EMBL" id="KYG32417.1"/>
    </source>
</evidence>
<reference evidence="3" key="1">
    <citation type="submission" date="2016-02" db="EMBL/GenBank/DDBJ databases">
        <title>Genome sequence of Bacillus trypoxylicola KCTC 13244(T).</title>
        <authorList>
            <person name="Jeong H."/>
            <person name="Park S.-H."/>
            <person name="Choi S.-K."/>
        </authorList>
    </citation>
    <scope>NUCLEOTIDE SEQUENCE [LARGE SCALE GENOMIC DNA]</scope>
    <source>
        <strain evidence="3">KCTC 13244</strain>
    </source>
</reference>
<organism evidence="3 4">
    <name type="scientific">Alkalihalobacillus trypoxylicola</name>
    <dbReference type="NCBI Taxonomy" id="519424"/>
    <lineage>
        <taxon>Bacteria</taxon>
        <taxon>Bacillati</taxon>
        <taxon>Bacillota</taxon>
        <taxon>Bacilli</taxon>
        <taxon>Bacillales</taxon>
        <taxon>Bacillaceae</taxon>
        <taxon>Alkalihalobacillus</taxon>
    </lineage>
</organism>
<protein>
    <recommendedName>
        <fullName evidence="2">ClpXP adapter protein SpxH</fullName>
    </recommendedName>
</protein>
<dbReference type="HAMAP" id="MF_02245">
    <property type="entry name" value="Adapter_SpxH"/>
    <property type="match status" value="1"/>
</dbReference>
<comment type="subunit">
    <text evidence="2">Interacts with Spx.</text>
</comment>
<keyword evidence="4" id="KW-1185">Reference proteome</keyword>
<dbReference type="GO" id="GO:0016853">
    <property type="term" value="F:isomerase activity"/>
    <property type="evidence" value="ECO:0007669"/>
    <property type="project" value="UniProtKB-KW"/>
</dbReference>
<dbReference type="EMBL" id="LTAO01000012">
    <property type="protein sequence ID" value="KYG32417.1"/>
    <property type="molecule type" value="Genomic_DNA"/>
</dbReference>
<evidence type="ECO:0000256" key="1">
    <source>
        <dbReference type="ARBA" id="ARBA00022490"/>
    </source>
</evidence>
<comment type="function">
    <text evidence="2">Adapter protein required for efficient degradation of Spx by ClpXP under non-stress conditions. Interaction with Spx stabilizes Spx and exposes the C-terminus of Spx for recognition and proteolysis by ClpXP.</text>
</comment>
<dbReference type="Pfam" id="PF13743">
    <property type="entry name" value="Thioredoxin_5"/>
    <property type="match status" value="1"/>
</dbReference>
<dbReference type="SUPFAM" id="SSF52833">
    <property type="entry name" value="Thioredoxin-like"/>
    <property type="match status" value="1"/>
</dbReference>
<dbReference type="CDD" id="cd03025">
    <property type="entry name" value="DsbA_FrnE_like"/>
    <property type="match status" value="1"/>
</dbReference>
<accession>A0A161PGP5</accession>
<comment type="subcellular location">
    <subcellularLocation>
        <location evidence="2">Cytoplasm</location>
    </subcellularLocation>
</comment>
<dbReference type="Proteomes" id="UP000075806">
    <property type="component" value="Unassembled WGS sequence"/>
</dbReference>
<dbReference type="OrthoDB" id="9813770at2"/>
<gene>
    <name evidence="2" type="primary">spxH</name>
    <name evidence="3" type="ORF">AZF04_06555</name>
</gene>
<comment type="caution">
    <text evidence="3">The sequence shown here is derived from an EMBL/GenBank/DDBJ whole genome shotgun (WGS) entry which is preliminary data.</text>
</comment>
<dbReference type="AlphaFoldDB" id="A0A161PGP5"/>
<dbReference type="STRING" id="519424.AZF04_06555"/>
<sequence length="296" mass="33757">MGVCGLDPTESSSNHSTKPIEIYAFIDPLCPECWSFEPIIKKLKIEYGPYFRIRILLAGGIKAWNSCQDPKKVQERKAQLSNFWNMVASKSGMCCDGDFWLEQNQWDSPYLASLAIKAAELQGPQAGAKFLRKLREKLFLEKKDVTNSYILKECSQDADLDVEEFIKDLYSDSAKQALSCDMISTSEMNVDSTPTFVFFNDNVEEDGIKISGSYAYDIYVQILTEMLGFIPKKAPKMSIEQFIQKYEFVATVEIAVVFDLTTDEVEKTLKQLVLQQKVEKVSVKHGMFWRYIPTDS</sequence>
<dbReference type="GO" id="GO:0005737">
    <property type="term" value="C:cytoplasm"/>
    <property type="evidence" value="ECO:0007669"/>
    <property type="project" value="UniProtKB-SubCell"/>
</dbReference>
<dbReference type="Gene3D" id="1.10.472.60">
    <property type="entry name" value="putative protein disulfide isomerase domain"/>
    <property type="match status" value="1"/>
</dbReference>